<dbReference type="STRING" id="691883.A0A058ZA82"/>
<reference evidence="4" key="1">
    <citation type="submission" date="2013-04" db="EMBL/GenBank/DDBJ databases">
        <title>The Genome Sequence of Fonticula alba ATCC 38817.</title>
        <authorList>
            <consortium name="The Broad Institute Genomics Platform"/>
            <person name="Russ C."/>
            <person name="Cuomo C."/>
            <person name="Burger G."/>
            <person name="Gray M.W."/>
            <person name="Holland P.W.H."/>
            <person name="King N."/>
            <person name="Lang F.B.F."/>
            <person name="Roger A.J."/>
            <person name="Ruiz-Trillo I."/>
            <person name="Brown M."/>
            <person name="Walker B."/>
            <person name="Young S."/>
            <person name="Zeng Q."/>
            <person name="Gargeya S."/>
            <person name="Fitzgerald M."/>
            <person name="Haas B."/>
            <person name="Abouelleil A."/>
            <person name="Allen A.W."/>
            <person name="Alvarado L."/>
            <person name="Arachchi H.M."/>
            <person name="Berlin A.M."/>
            <person name="Chapman S.B."/>
            <person name="Gainer-Dewar J."/>
            <person name="Goldberg J."/>
            <person name="Griggs A."/>
            <person name="Gujja S."/>
            <person name="Hansen M."/>
            <person name="Howarth C."/>
            <person name="Imamovic A."/>
            <person name="Ireland A."/>
            <person name="Larimer J."/>
            <person name="McCowan C."/>
            <person name="Murphy C."/>
            <person name="Pearson M."/>
            <person name="Poon T.W."/>
            <person name="Priest M."/>
            <person name="Roberts A."/>
            <person name="Saif S."/>
            <person name="Shea T."/>
            <person name="Sisk P."/>
            <person name="Sykes S."/>
            <person name="Wortman J."/>
            <person name="Nusbaum C."/>
            <person name="Birren B."/>
        </authorList>
    </citation>
    <scope>NUCLEOTIDE SEQUENCE [LARGE SCALE GENOMIC DNA]</scope>
    <source>
        <strain evidence="4">ATCC 38817</strain>
    </source>
</reference>
<dbReference type="RefSeq" id="XP_009494288.1">
    <property type="nucleotide sequence ID" value="XM_009496013.1"/>
</dbReference>
<keyword evidence="2" id="KW-0689">Ribosomal protein</keyword>
<protein>
    <recommendedName>
        <fullName evidence="6">50S ribosomal protein L10</fullName>
    </recommendedName>
</protein>
<evidence type="ECO:0000256" key="1">
    <source>
        <dbReference type="ARBA" id="ARBA00008889"/>
    </source>
</evidence>
<evidence type="ECO:0000256" key="3">
    <source>
        <dbReference type="ARBA" id="ARBA00023274"/>
    </source>
</evidence>
<organism evidence="4">
    <name type="scientific">Fonticula alba</name>
    <name type="common">Slime mold</name>
    <dbReference type="NCBI Taxonomy" id="691883"/>
    <lineage>
        <taxon>Eukaryota</taxon>
        <taxon>Rotosphaerida</taxon>
        <taxon>Fonticulaceae</taxon>
        <taxon>Fonticula</taxon>
    </lineage>
</organism>
<comment type="similarity">
    <text evidence="1">Belongs to the universal ribosomal protein uL10 family.</text>
</comment>
<evidence type="ECO:0000313" key="5">
    <source>
        <dbReference type="Proteomes" id="UP000030693"/>
    </source>
</evidence>
<dbReference type="Gene3D" id="3.30.70.1730">
    <property type="match status" value="1"/>
</dbReference>
<dbReference type="GO" id="GO:1990904">
    <property type="term" value="C:ribonucleoprotein complex"/>
    <property type="evidence" value="ECO:0007669"/>
    <property type="project" value="UniProtKB-KW"/>
</dbReference>
<dbReference type="GeneID" id="20526841"/>
<proteinExistence type="inferred from homology"/>
<dbReference type="InterPro" id="IPR043141">
    <property type="entry name" value="Ribosomal_uL10-like_sf"/>
</dbReference>
<sequence>MSSAASAAFVRNRPFSILKRTRYNQCLEIADRPFFAVVQYNNLNTTDLQAIRQELSKKGLSATAVPSNIFRRAVLNDRPKLHRIANFFHGPTMVIYSKEQPAAPTPEDPMAHLPKPAQLKDILSVVQSYGRLVNLGGSFEGSPLSLEDMVSLSKVSSRLDIYGQLLSLLNNPAQSLTQSLNQHPSSLAFALQQYLDRENGPAEEAS</sequence>
<accession>A0A058ZA82</accession>
<dbReference type="Proteomes" id="UP000030693">
    <property type="component" value="Unassembled WGS sequence"/>
</dbReference>
<evidence type="ECO:0000313" key="4">
    <source>
        <dbReference type="EMBL" id="KCV71165.1"/>
    </source>
</evidence>
<evidence type="ECO:0000256" key="2">
    <source>
        <dbReference type="ARBA" id="ARBA00022980"/>
    </source>
</evidence>
<dbReference type="GO" id="GO:0005840">
    <property type="term" value="C:ribosome"/>
    <property type="evidence" value="ECO:0007669"/>
    <property type="project" value="UniProtKB-KW"/>
</dbReference>
<dbReference type="PANTHER" id="PTHR11560">
    <property type="entry name" value="39S RIBOSOMAL PROTEIN L10, MITOCHONDRIAL"/>
    <property type="match status" value="1"/>
</dbReference>
<dbReference type="OrthoDB" id="360689at2759"/>
<dbReference type="SUPFAM" id="SSF160369">
    <property type="entry name" value="Ribosomal protein L10-like"/>
    <property type="match status" value="1"/>
</dbReference>
<dbReference type="AlphaFoldDB" id="A0A058ZA82"/>
<gene>
    <name evidence="4" type="ORF">H696_02116</name>
</gene>
<dbReference type="Pfam" id="PF00466">
    <property type="entry name" value="Ribosomal_L10"/>
    <property type="match status" value="1"/>
</dbReference>
<dbReference type="InterPro" id="IPR047865">
    <property type="entry name" value="Ribosomal_uL10_bac_type"/>
</dbReference>
<keyword evidence="5" id="KW-1185">Reference proteome</keyword>
<name>A0A058ZA82_FONAL</name>
<dbReference type="EMBL" id="KB932203">
    <property type="protein sequence ID" value="KCV71165.1"/>
    <property type="molecule type" value="Genomic_DNA"/>
</dbReference>
<dbReference type="InterPro" id="IPR001790">
    <property type="entry name" value="Ribosomal_uL10"/>
</dbReference>
<evidence type="ECO:0008006" key="6">
    <source>
        <dbReference type="Google" id="ProtNLM"/>
    </source>
</evidence>
<keyword evidence="3" id="KW-0687">Ribonucleoprotein</keyword>